<comment type="caution">
    <text evidence="3">The sequence shown here is derived from an EMBL/GenBank/DDBJ whole genome shotgun (WGS) entry which is preliminary data.</text>
</comment>
<name>A0A437RR19_9BURK</name>
<protein>
    <submittedName>
        <fullName evidence="3">CAP domain-containing protein</fullName>
    </submittedName>
</protein>
<gene>
    <name evidence="3" type="ORF">EOE66_00540</name>
</gene>
<dbReference type="Pfam" id="PF00188">
    <property type="entry name" value="CAP"/>
    <property type="match status" value="1"/>
</dbReference>
<accession>A0A437RR19</accession>
<feature type="domain" description="SCP" evidence="2">
    <location>
        <begin position="51"/>
        <end position="159"/>
    </location>
</feature>
<sequence>MGGAGLPERPVCSVRYIMKHVLPLACVWLAAAVGSAPASAQALASPAELLALVNAQRAAGAVCGGEPQPPAPPLQWHAAPEAAATDHLLDVAQQATLTHDGSDGSTVGGRLRRHGYVWGGVGENVAAGHTSAALTLQQWLKSPAHCRTLMQANYRHGAVVGRLVPGSKHGAYWVMVLARPLS</sequence>
<dbReference type="InterPro" id="IPR014044">
    <property type="entry name" value="CAP_dom"/>
</dbReference>
<proteinExistence type="predicted"/>
<dbReference type="SUPFAM" id="SSF55797">
    <property type="entry name" value="PR-1-like"/>
    <property type="match status" value="1"/>
</dbReference>
<feature type="chain" id="PRO_5019048638" evidence="1">
    <location>
        <begin position="41"/>
        <end position="182"/>
    </location>
</feature>
<dbReference type="PANTHER" id="PTHR31157">
    <property type="entry name" value="SCP DOMAIN-CONTAINING PROTEIN"/>
    <property type="match status" value="1"/>
</dbReference>
<dbReference type="OrthoDB" id="68195at2"/>
<organism evidence="3 4">
    <name type="scientific">Rubrivivax rivuli</name>
    <dbReference type="NCBI Taxonomy" id="1862385"/>
    <lineage>
        <taxon>Bacteria</taxon>
        <taxon>Pseudomonadati</taxon>
        <taxon>Pseudomonadota</taxon>
        <taxon>Betaproteobacteria</taxon>
        <taxon>Burkholderiales</taxon>
        <taxon>Sphaerotilaceae</taxon>
        <taxon>Rubrivivax</taxon>
    </lineage>
</organism>
<dbReference type="PANTHER" id="PTHR31157:SF1">
    <property type="entry name" value="SCP DOMAIN-CONTAINING PROTEIN"/>
    <property type="match status" value="1"/>
</dbReference>
<dbReference type="Gene3D" id="3.40.33.10">
    <property type="entry name" value="CAP"/>
    <property type="match status" value="1"/>
</dbReference>
<dbReference type="AlphaFoldDB" id="A0A437RR19"/>
<dbReference type="EMBL" id="SACR01000001">
    <property type="protein sequence ID" value="RVU49111.1"/>
    <property type="molecule type" value="Genomic_DNA"/>
</dbReference>
<keyword evidence="4" id="KW-1185">Reference proteome</keyword>
<dbReference type="Proteomes" id="UP000285575">
    <property type="component" value="Unassembled WGS sequence"/>
</dbReference>
<reference evidence="3 4" key="1">
    <citation type="submission" date="2019-01" db="EMBL/GenBank/DDBJ databases">
        <authorList>
            <person name="Chen W.-M."/>
        </authorList>
    </citation>
    <scope>NUCLEOTIDE SEQUENCE [LARGE SCALE GENOMIC DNA]</scope>
    <source>
        <strain evidence="3 4">KYPY4</strain>
    </source>
</reference>
<dbReference type="InterPro" id="IPR035940">
    <property type="entry name" value="CAP_sf"/>
</dbReference>
<evidence type="ECO:0000256" key="1">
    <source>
        <dbReference type="SAM" id="SignalP"/>
    </source>
</evidence>
<evidence type="ECO:0000313" key="4">
    <source>
        <dbReference type="Proteomes" id="UP000285575"/>
    </source>
</evidence>
<evidence type="ECO:0000313" key="3">
    <source>
        <dbReference type="EMBL" id="RVU49111.1"/>
    </source>
</evidence>
<dbReference type="CDD" id="cd05379">
    <property type="entry name" value="CAP_bacterial"/>
    <property type="match status" value="1"/>
</dbReference>
<keyword evidence="1" id="KW-0732">Signal</keyword>
<feature type="signal peptide" evidence="1">
    <location>
        <begin position="1"/>
        <end position="40"/>
    </location>
</feature>
<evidence type="ECO:0000259" key="2">
    <source>
        <dbReference type="Pfam" id="PF00188"/>
    </source>
</evidence>